<dbReference type="InterPro" id="IPR013482">
    <property type="entry name" value="Molybde_CF_guanTrfase"/>
</dbReference>
<dbReference type="EC" id="2.7.7.77" evidence="8"/>
<evidence type="ECO:0000256" key="7">
    <source>
        <dbReference type="ARBA" id="ARBA00023150"/>
    </source>
</evidence>
<evidence type="ECO:0000313" key="12">
    <source>
        <dbReference type="Proteomes" id="UP000183104"/>
    </source>
</evidence>
<dbReference type="Pfam" id="PF12804">
    <property type="entry name" value="NTP_transf_3"/>
    <property type="match status" value="1"/>
</dbReference>
<feature type="binding site" evidence="8">
    <location>
        <position position="35"/>
    </location>
    <ligand>
        <name>GTP</name>
        <dbReference type="ChEBI" id="CHEBI:37565"/>
    </ligand>
</feature>
<comment type="subcellular location">
    <subcellularLocation>
        <location evidence="8">Cytoplasm</location>
    </subcellularLocation>
</comment>
<evidence type="ECO:0000313" key="11">
    <source>
        <dbReference type="EMBL" id="SCX80173.1"/>
    </source>
</evidence>
<accession>A0A0N8PN22</accession>
<dbReference type="NCBIfam" id="TIGR02665">
    <property type="entry name" value="molyb_mobA"/>
    <property type="match status" value="1"/>
</dbReference>
<dbReference type="InterPro" id="IPR025877">
    <property type="entry name" value="MobA-like_NTP_Trfase"/>
</dbReference>
<reference evidence="12" key="1">
    <citation type="submission" date="2016-10" db="EMBL/GenBank/DDBJ databases">
        <authorList>
            <person name="Varghese N."/>
        </authorList>
    </citation>
    <scope>NUCLEOTIDE SEQUENCE [LARGE SCALE GENOMIC DNA]</scope>
    <source>
        <strain evidence="12">HL 19</strain>
    </source>
</reference>
<protein>
    <recommendedName>
        <fullName evidence="8">Molybdenum cofactor guanylyltransferase</fullName>
        <shortName evidence="8">MoCo guanylyltransferase</shortName>
        <ecNumber evidence="8">2.7.7.77</ecNumber>
    </recommendedName>
    <alternativeName>
        <fullName evidence="8">GTP:molybdopterin guanylyltransferase</fullName>
    </alternativeName>
    <alternativeName>
        <fullName evidence="8">Mo-MPT guanylyltransferase</fullName>
    </alternativeName>
    <alternativeName>
        <fullName evidence="8">Molybdopterin guanylyltransferase</fullName>
    </alternativeName>
    <alternativeName>
        <fullName evidence="8">Molybdopterin-guanine dinucleotide synthase</fullName>
        <shortName evidence="8">MGD synthase</shortName>
    </alternativeName>
</protein>
<dbReference type="GO" id="GO:0005525">
    <property type="term" value="F:GTP binding"/>
    <property type="evidence" value="ECO:0007669"/>
    <property type="project" value="UniProtKB-UniRule"/>
</dbReference>
<dbReference type="EMBL" id="FMUN01000001">
    <property type="protein sequence ID" value="SCX80173.1"/>
    <property type="molecule type" value="Genomic_DNA"/>
</dbReference>
<feature type="binding site" evidence="8">
    <location>
        <position position="111"/>
    </location>
    <ligand>
        <name>Mg(2+)</name>
        <dbReference type="ChEBI" id="CHEBI:18420"/>
    </ligand>
</feature>
<keyword evidence="12" id="KW-1185">Reference proteome</keyword>
<dbReference type="PANTHER" id="PTHR19136:SF81">
    <property type="entry name" value="MOLYBDENUM COFACTOR GUANYLYLTRANSFERASE"/>
    <property type="match status" value="1"/>
</dbReference>
<dbReference type="HAMAP" id="MF_00316">
    <property type="entry name" value="MobA"/>
    <property type="match status" value="1"/>
</dbReference>
<feature type="binding site" evidence="8">
    <location>
        <begin position="22"/>
        <end position="24"/>
    </location>
    <ligand>
        <name>GTP</name>
        <dbReference type="ChEBI" id="CHEBI:37565"/>
    </ligand>
</feature>
<keyword evidence="1 8" id="KW-0963">Cytoplasm</keyword>
<dbReference type="GO" id="GO:0046872">
    <property type="term" value="F:metal ion binding"/>
    <property type="evidence" value="ECO:0007669"/>
    <property type="project" value="UniProtKB-KW"/>
</dbReference>
<name>A0A0N8PN22_9GAMM</name>
<comment type="catalytic activity">
    <reaction evidence="8">
        <text>Mo-molybdopterin + GTP + H(+) = Mo-molybdopterin guanine dinucleotide + diphosphate</text>
        <dbReference type="Rhea" id="RHEA:34243"/>
        <dbReference type="ChEBI" id="CHEBI:15378"/>
        <dbReference type="ChEBI" id="CHEBI:33019"/>
        <dbReference type="ChEBI" id="CHEBI:37565"/>
        <dbReference type="ChEBI" id="CHEBI:71302"/>
        <dbReference type="ChEBI" id="CHEBI:71310"/>
        <dbReference type="EC" id="2.7.7.77"/>
    </reaction>
</comment>
<feature type="binding site" evidence="8">
    <location>
        <position position="111"/>
    </location>
    <ligand>
        <name>GTP</name>
        <dbReference type="ChEBI" id="CHEBI:37565"/>
    </ligand>
</feature>
<sequence length="215" mass="23177">MDPFDAGHGTPVHDPPVTGVILAGGGGRRMGGRDKGLEPLAGRPIVEYAIERLRPQVDRLIINANRNRETYAAYGFPVVADEMAGYPGPLAGMAAALRTAETDLILTVPCDCPRLPLDLATRLLVARRALHGELATVETGEGLQPVFALLHRALLDSLLGYLEDGGRGVARWFNRHLTALADFSGQTEAFLNINTPDERAAAEAFLPRHPDPRAF</sequence>
<feature type="region of interest" description="Disordered" evidence="9">
    <location>
        <begin position="1"/>
        <end position="36"/>
    </location>
</feature>
<comment type="cofactor">
    <cofactor evidence="8">
        <name>Mg(2+)</name>
        <dbReference type="ChEBI" id="CHEBI:18420"/>
    </cofactor>
</comment>
<dbReference type="RefSeq" id="WP_231627371.1">
    <property type="nucleotide sequence ID" value="NZ_FMUN01000001.1"/>
</dbReference>
<evidence type="ECO:0000256" key="6">
    <source>
        <dbReference type="ARBA" id="ARBA00023134"/>
    </source>
</evidence>
<evidence type="ECO:0000256" key="3">
    <source>
        <dbReference type="ARBA" id="ARBA00022723"/>
    </source>
</evidence>
<gene>
    <name evidence="8" type="primary">mobA</name>
    <name evidence="11" type="ORF">SAMN05661077_0500</name>
</gene>
<dbReference type="Gene3D" id="3.90.550.10">
    <property type="entry name" value="Spore Coat Polysaccharide Biosynthesis Protein SpsA, Chain A"/>
    <property type="match status" value="1"/>
</dbReference>
<evidence type="ECO:0000256" key="4">
    <source>
        <dbReference type="ARBA" id="ARBA00022741"/>
    </source>
</evidence>
<dbReference type="SUPFAM" id="SSF53448">
    <property type="entry name" value="Nucleotide-diphospho-sugar transferases"/>
    <property type="match status" value="1"/>
</dbReference>
<dbReference type="PANTHER" id="PTHR19136">
    <property type="entry name" value="MOLYBDENUM COFACTOR GUANYLYLTRANSFERASE"/>
    <property type="match status" value="1"/>
</dbReference>
<dbReference type="GO" id="GO:1902758">
    <property type="term" value="P:bis(molybdopterin guanine dinucleotide)molybdenum biosynthetic process"/>
    <property type="evidence" value="ECO:0007669"/>
    <property type="project" value="TreeGrafter"/>
</dbReference>
<dbReference type="CDD" id="cd02503">
    <property type="entry name" value="MobA"/>
    <property type="match status" value="1"/>
</dbReference>
<dbReference type="GO" id="GO:0061603">
    <property type="term" value="F:molybdenum cofactor guanylyltransferase activity"/>
    <property type="evidence" value="ECO:0007669"/>
    <property type="project" value="UniProtKB-EC"/>
</dbReference>
<dbReference type="InterPro" id="IPR029044">
    <property type="entry name" value="Nucleotide-diphossugar_trans"/>
</dbReference>
<keyword evidence="5 8" id="KW-0460">Magnesium</keyword>
<proteinExistence type="inferred from homology"/>
<comment type="function">
    <text evidence="8">Transfers a GMP moiety from GTP to Mo-molybdopterin (Mo-MPT) cofactor (Moco or molybdenum cofactor) to form Mo-molybdopterin guanine dinucleotide (Mo-MGD) cofactor.</text>
</comment>
<evidence type="ECO:0000256" key="5">
    <source>
        <dbReference type="ARBA" id="ARBA00022842"/>
    </source>
</evidence>
<dbReference type="AlphaFoldDB" id="A0A0N8PN22"/>
<keyword evidence="11" id="KW-0548">Nucleotidyltransferase</keyword>
<feature type="binding site" evidence="8">
    <location>
        <position position="81"/>
    </location>
    <ligand>
        <name>GTP</name>
        <dbReference type="ChEBI" id="CHEBI:37565"/>
    </ligand>
</feature>
<feature type="domain" description="MobA-like NTP transferase" evidence="10">
    <location>
        <begin position="19"/>
        <end position="176"/>
    </location>
</feature>
<keyword evidence="7 8" id="KW-0501">Molybdenum cofactor biosynthesis</keyword>
<dbReference type="PATRIC" id="fig|381306.5.peg.553"/>
<dbReference type="GO" id="GO:0005737">
    <property type="term" value="C:cytoplasm"/>
    <property type="evidence" value="ECO:0007669"/>
    <property type="project" value="UniProtKB-SubCell"/>
</dbReference>
<evidence type="ECO:0000259" key="10">
    <source>
        <dbReference type="Pfam" id="PF12804"/>
    </source>
</evidence>
<dbReference type="STRING" id="381306.AN478_09520"/>
<evidence type="ECO:0000256" key="9">
    <source>
        <dbReference type="SAM" id="MobiDB-lite"/>
    </source>
</evidence>
<comment type="similarity">
    <text evidence="8">Belongs to the MobA family.</text>
</comment>
<comment type="domain">
    <text evidence="8">The N-terminal domain determines nucleotide recognition and specific binding, while the C-terminal domain determines the specific binding to the target protein.</text>
</comment>
<keyword evidence="4 8" id="KW-0547">Nucleotide-binding</keyword>
<dbReference type="Proteomes" id="UP000183104">
    <property type="component" value="Unassembled WGS sequence"/>
</dbReference>
<keyword evidence="6 8" id="KW-0342">GTP-binding</keyword>
<keyword evidence="3 8" id="KW-0479">Metal-binding</keyword>
<evidence type="ECO:0000256" key="2">
    <source>
        <dbReference type="ARBA" id="ARBA00022679"/>
    </source>
</evidence>
<organism evidence="11 12">
    <name type="scientific">Thiohalorhabdus denitrificans</name>
    <dbReference type="NCBI Taxonomy" id="381306"/>
    <lineage>
        <taxon>Bacteria</taxon>
        <taxon>Pseudomonadati</taxon>
        <taxon>Pseudomonadota</taxon>
        <taxon>Gammaproteobacteria</taxon>
        <taxon>Thiohalorhabdales</taxon>
        <taxon>Thiohalorhabdaceae</taxon>
        <taxon>Thiohalorhabdus</taxon>
    </lineage>
</organism>
<evidence type="ECO:0000256" key="1">
    <source>
        <dbReference type="ARBA" id="ARBA00022490"/>
    </source>
</evidence>
<comment type="subunit">
    <text evidence="8">Monomer.</text>
</comment>
<feature type="binding site" evidence="8">
    <location>
        <position position="63"/>
    </location>
    <ligand>
        <name>GTP</name>
        <dbReference type="ChEBI" id="CHEBI:37565"/>
    </ligand>
</feature>
<keyword evidence="2 8" id="KW-0808">Transferase</keyword>
<evidence type="ECO:0000256" key="8">
    <source>
        <dbReference type="HAMAP-Rule" id="MF_00316"/>
    </source>
</evidence>